<comment type="caution">
    <text evidence="2">The sequence shown here is derived from an EMBL/GenBank/DDBJ whole genome shotgun (WGS) entry which is preliminary data.</text>
</comment>
<evidence type="ECO:0000313" key="3">
    <source>
        <dbReference type="Proteomes" id="UP000231919"/>
    </source>
</evidence>
<protein>
    <recommendedName>
        <fullName evidence="4">ABC transporter permease</fullName>
    </recommendedName>
</protein>
<reference evidence="2 3" key="1">
    <citation type="submission" date="2017-07" db="EMBL/GenBank/DDBJ databases">
        <title>Leptospira spp. isolated from tropical soils.</title>
        <authorList>
            <person name="Thibeaux R."/>
            <person name="Iraola G."/>
            <person name="Ferres I."/>
            <person name="Bierque E."/>
            <person name="Girault D."/>
            <person name="Soupe-Gilbert M.-E."/>
            <person name="Picardeau M."/>
            <person name="Goarant C."/>
        </authorList>
    </citation>
    <scope>NUCLEOTIDE SEQUENCE [LARGE SCALE GENOMIC DNA]</scope>
    <source>
        <strain evidence="2 3">JW2-C-B1</strain>
    </source>
</reference>
<evidence type="ECO:0000313" key="2">
    <source>
        <dbReference type="EMBL" id="PJZ30025.1"/>
    </source>
</evidence>
<organism evidence="2 3">
    <name type="scientific">Leptospira kmetyi</name>
    <dbReference type="NCBI Taxonomy" id="408139"/>
    <lineage>
        <taxon>Bacteria</taxon>
        <taxon>Pseudomonadati</taxon>
        <taxon>Spirochaetota</taxon>
        <taxon>Spirochaetia</taxon>
        <taxon>Leptospirales</taxon>
        <taxon>Leptospiraceae</taxon>
        <taxon>Leptospira</taxon>
    </lineage>
</organism>
<evidence type="ECO:0008006" key="4">
    <source>
        <dbReference type="Google" id="ProtNLM"/>
    </source>
</evidence>
<sequence>MNYQRLEKIGTISSYIALVQMALLILSIYIPGLKGGWLEKYALPMLGLSFIFFGSLFLSTTLGINLIRSGELEISHIFVSTPVPKPIARLIGCGFLLMGSIGVLLGSILLPFYTINFFLGNL</sequence>
<gene>
    <name evidence="2" type="ORF">CH378_09300</name>
</gene>
<keyword evidence="1" id="KW-0472">Membrane</keyword>
<proteinExistence type="predicted"/>
<feature type="transmembrane region" description="Helical" evidence="1">
    <location>
        <begin position="87"/>
        <end position="113"/>
    </location>
</feature>
<dbReference type="Proteomes" id="UP000231919">
    <property type="component" value="Unassembled WGS sequence"/>
</dbReference>
<keyword evidence="3" id="KW-1185">Reference proteome</keyword>
<feature type="transmembrane region" description="Helical" evidence="1">
    <location>
        <begin position="12"/>
        <end position="30"/>
    </location>
</feature>
<accession>A0ABX4NA13</accession>
<evidence type="ECO:0000256" key="1">
    <source>
        <dbReference type="SAM" id="Phobius"/>
    </source>
</evidence>
<dbReference type="RefSeq" id="WP_040912781.1">
    <property type="nucleotide sequence ID" value="NZ_RQGJ01000022.1"/>
</dbReference>
<keyword evidence="1" id="KW-1133">Transmembrane helix</keyword>
<name>A0ABX4NA13_9LEPT</name>
<dbReference type="EMBL" id="NPDP01000014">
    <property type="protein sequence ID" value="PJZ30025.1"/>
    <property type="molecule type" value="Genomic_DNA"/>
</dbReference>
<keyword evidence="1" id="KW-0812">Transmembrane</keyword>
<feature type="transmembrane region" description="Helical" evidence="1">
    <location>
        <begin position="42"/>
        <end position="67"/>
    </location>
</feature>